<evidence type="ECO:0000313" key="2">
    <source>
        <dbReference type="Proteomes" id="UP000647587"/>
    </source>
</evidence>
<protein>
    <submittedName>
        <fullName evidence="1">Uncharacterized protein</fullName>
    </submittedName>
</protein>
<dbReference type="Proteomes" id="UP000647587">
    <property type="component" value="Unassembled WGS sequence"/>
</dbReference>
<accession>A0ABQ2F508</accession>
<comment type="caution">
    <text evidence="1">The sequence shown here is derived from an EMBL/GenBank/DDBJ whole genome shotgun (WGS) entry which is preliminary data.</text>
</comment>
<name>A0ABQ2F508_9DEIO</name>
<sequence>MGSGPGAGLVGGVGFTGGTVPVSVQALSAMESSSATTIPDFFTCVFMSMLLRSLSVDVRYERGNGWQMLHAPTMGGLKNKEHSIAVCRAFR</sequence>
<keyword evidence="2" id="KW-1185">Reference proteome</keyword>
<gene>
    <name evidence="1" type="ORF">GCM10008955_40850</name>
</gene>
<organism evidence="1 2">
    <name type="scientific">Deinococcus malanensis</name>
    <dbReference type="NCBI Taxonomy" id="1706855"/>
    <lineage>
        <taxon>Bacteria</taxon>
        <taxon>Thermotogati</taxon>
        <taxon>Deinococcota</taxon>
        <taxon>Deinococci</taxon>
        <taxon>Deinococcales</taxon>
        <taxon>Deinococcaceae</taxon>
        <taxon>Deinococcus</taxon>
    </lineage>
</organism>
<evidence type="ECO:0000313" key="1">
    <source>
        <dbReference type="EMBL" id="GGK42880.1"/>
    </source>
</evidence>
<proteinExistence type="predicted"/>
<reference evidence="2" key="1">
    <citation type="journal article" date="2019" name="Int. J. Syst. Evol. Microbiol.">
        <title>The Global Catalogue of Microorganisms (GCM) 10K type strain sequencing project: providing services to taxonomists for standard genome sequencing and annotation.</title>
        <authorList>
            <consortium name="The Broad Institute Genomics Platform"/>
            <consortium name="The Broad Institute Genome Sequencing Center for Infectious Disease"/>
            <person name="Wu L."/>
            <person name="Ma J."/>
        </authorList>
    </citation>
    <scope>NUCLEOTIDE SEQUENCE [LARGE SCALE GENOMIC DNA]</scope>
    <source>
        <strain evidence="2">JCM 30331</strain>
    </source>
</reference>
<dbReference type="EMBL" id="BMPP01000035">
    <property type="protein sequence ID" value="GGK42880.1"/>
    <property type="molecule type" value="Genomic_DNA"/>
</dbReference>